<evidence type="ECO:0000313" key="3">
    <source>
        <dbReference type="Proteomes" id="UP000627781"/>
    </source>
</evidence>
<reference evidence="2 3" key="1">
    <citation type="submission" date="2020-08" db="EMBL/GenBank/DDBJ databases">
        <title>A Genomic Blueprint of the Chicken Gut Microbiome.</title>
        <authorList>
            <person name="Gilroy R."/>
            <person name="Ravi A."/>
            <person name="Getino M."/>
            <person name="Pursley I."/>
            <person name="Horton D.L."/>
            <person name="Alikhan N.-F."/>
            <person name="Baker D."/>
            <person name="Gharbi K."/>
            <person name="Hall N."/>
            <person name="Watson M."/>
            <person name="Adriaenssens E.M."/>
            <person name="Foster-Nyarko E."/>
            <person name="Jarju S."/>
            <person name="Secka A."/>
            <person name="Antonio M."/>
            <person name="Oren A."/>
            <person name="Chaudhuri R."/>
            <person name="La Ragione R.M."/>
            <person name="Hildebrand F."/>
            <person name="Pallen M.J."/>
        </authorList>
    </citation>
    <scope>NUCLEOTIDE SEQUENCE [LARGE SCALE GENOMIC DNA]</scope>
    <source>
        <strain evidence="2 3">Sa3CVN1</strain>
    </source>
</reference>
<dbReference type="CDD" id="cd00093">
    <property type="entry name" value="HTH_XRE"/>
    <property type="match status" value="1"/>
</dbReference>
<dbReference type="Gene3D" id="1.10.260.40">
    <property type="entry name" value="lambda repressor-like DNA-binding domains"/>
    <property type="match status" value="1"/>
</dbReference>
<dbReference type="SUPFAM" id="SSF47413">
    <property type="entry name" value="lambda repressor-like DNA-binding domains"/>
    <property type="match status" value="1"/>
</dbReference>
<protein>
    <submittedName>
        <fullName evidence="2">Helix-turn-helix transcriptional regulator</fullName>
    </submittedName>
</protein>
<keyword evidence="3" id="KW-1185">Reference proteome</keyword>
<dbReference type="Proteomes" id="UP000627781">
    <property type="component" value="Unassembled WGS sequence"/>
</dbReference>
<name>A0ABR8PV58_9CLOT</name>
<organism evidence="2 3">
    <name type="scientific">Clostridium cibarium</name>
    <dbReference type="NCBI Taxonomy" id="2762247"/>
    <lineage>
        <taxon>Bacteria</taxon>
        <taxon>Bacillati</taxon>
        <taxon>Bacillota</taxon>
        <taxon>Clostridia</taxon>
        <taxon>Eubacteriales</taxon>
        <taxon>Clostridiaceae</taxon>
        <taxon>Clostridium</taxon>
    </lineage>
</organism>
<evidence type="ECO:0000313" key="2">
    <source>
        <dbReference type="EMBL" id="MBD7912056.1"/>
    </source>
</evidence>
<proteinExistence type="predicted"/>
<comment type="caution">
    <text evidence="2">The sequence shown here is derived from an EMBL/GenBank/DDBJ whole genome shotgun (WGS) entry which is preliminary data.</text>
</comment>
<dbReference type="SMART" id="SM00530">
    <property type="entry name" value="HTH_XRE"/>
    <property type="match status" value="1"/>
</dbReference>
<dbReference type="Pfam" id="PF01381">
    <property type="entry name" value="HTH_3"/>
    <property type="match status" value="1"/>
</dbReference>
<gene>
    <name evidence="2" type="ORF">H9661_11870</name>
</gene>
<evidence type="ECO:0000259" key="1">
    <source>
        <dbReference type="PROSITE" id="PS50943"/>
    </source>
</evidence>
<dbReference type="InterPro" id="IPR010982">
    <property type="entry name" value="Lambda_DNA-bd_dom_sf"/>
</dbReference>
<accession>A0ABR8PV58</accession>
<feature type="domain" description="HTH cro/C1-type" evidence="1">
    <location>
        <begin position="34"/>
        <end position="87"/>
    </location>
</feature>
<sequence>MNKTATYKEIFENINNITNTMHNVLPENTPAEKIHKLRLMHDLTQRQLASNLHISYSSICKYEQGHKICKDNLIKLCNYFNLDLHYFE</sequence>
<dbReference type="EMBL" id="JACSRA010000018">
    <property type="protein sequence ID" value="MBD7912056.1"/>
    <property type="molecule type" value="Genomic_DNA"/>
</dbReference>
<dbReference type="PROSITE" id="PS50943">
    <property type="entry name" value="HTH_CROC1"/>
    <property type="match status" value="1"/>
</dbReference>
<dbReference type="InterPro" id="IPR001387">
    <property type="entry name" value="Cro/C1-type_HTH"/>
</dbReference>